<evidence type="ECO:0000256" key="4">
    <source>
        <dbReference type="RuleBase" id="RU000384"/>
    </source>
</evidence>
<keyword evidence="2 6" id="KW-0436">Ligase</keyword>
<evidence type="ECO:0000256" key="3">
    <source>
        <dbReference type="PROSITE-ProRule" id="PRU01331"/>
    </source>
</evidence>
<dbReference type="Proteomes" id="UP000036313">
    <property type="component" value="Unassembled WGS sequence"/>
</dbReference>
<sequence length="461" mass="47893">MNAAARRHNDRMAAKPLAAAAIAQLESDGVATLIGTVVNPAGLMHAKTVPLRRMGSFADPGLGASPVWHVFTIDKVGIAFSPATGVVGDQRIRIDLGALRILGDGFAWAPGDFHSQDGTVDPFCTRGTLRRIEDRLAGAGLDALVGHEIEFLLVGPDGAALPADLWAQYGLAGVLEFEGFVRDVTAAATASGVAIEQFHPEYGANQFEISLAPLPPVAAADAVSLMRIIIGRAARRYGVRVSLSPVPFAGSVGSGAHQHFSLTRDSAPLLSGGDGPGGMTDEGASAVAGVLAGLAEAQGVLSGSILSGLRMQPGSWAGAYACWGTENREAAVRFMTAGPANVYGANVEVKIVDPSANPYLASAAILGLALDGIEQGRQLPAEVTVDPSSLSEAHRAEAGITVLSTDQRAVLDALDRSTTLRTVLGDPVVDAVLAVRRYENETYGHLSPEELAEKFRLAWSV</sequence>
<reference evidence="6 7" key="1">
    <citation type="journal article" date="2015" name="Genome Biol. Evol.">
        <title>Characterization of Three Mycobacterium spp. with Potential Use in Bioremediation by Genome Sequencing and Comparative Genomics.</title>
        <authorList>
            <person name="Das S."/>
            <person name="Pettersson B.M."/>
            <person name="Behra P.R."/>
            <person name="Ramesh M."/>
            <person name="Dasgupta S."/>
            <person name="Bhattacharya A."/>
            <person name="Kirsebom L.A."/>
        </authorList>
    </citation>
    <scope>NUCLEOTIDE SEQUENCE [LARGE SCALE GENOMIC DNA]</scope>
    <source>
        <strain evidence="6 7">DSM 44075</strain>
    </source>
</reference>
<comment type="similarity">
    <text evidence="1 3 4">Belongs to the glutamine synthetase family.</text>
</comment>
<dbReference type="SUPFAM" id="SSF55931">
    <property type="entry name" value="Glutamine synthetase/guanido kinase"/>
    <property type="match status" value="1"/>
</dbReference>
<protein>
    <submittedName>
        <fullName evidence="6">Putative glutamine synthetase 2</fullName>
        <ecNumber evidence="6">6.3.1.2</ecNumber>
    </submittedName>
</protein>
<dbReference type="PROSITE" id="PS51987">
    <property type="entry name" value="GS_CATALYTIC"/>
    <property type="match status" value="1"/>
</dbReference>
<dbReference type="InterPro" id="IPR036651">
    <property type="entry name" value="Gln_synt_N_sf"/>
</dbReference>
<dbReference type="AlphaFoldDB" id="A0A0J6WBH7"/>
<name>A0A0J6WBH7_9MYCO</name>
<dbReference type="InterPro" id="IPR008146">
    <property type="entry name" value="Gln_synth_cat_dom"/>
</dbReference>
<dbReference type="GO" id="GO:0006542">
    <property type="term" value="P:glutamine biosynthetic process"/>
    <property type="evidence" value="ECO:0007669"/>
    <property type="project" value="InterPro"/>
</dbReference>
<dbReference type="EMBL" id="JYNU01000006">
    <property type="protein sequence ID" value="KMO79924.1"/>
    <property type="molecule type" value="Genomic_DNA"/>
</dbReference>
<dbReference type="SMART" id="SM01230">
    <property type="entry name" value="Gln-synt_C"/>
    <property type="match status" value="1"/>
</dbReference>
<evidence type="ECO:0000313" key="7">
    <source>
        <dbReference type="Proteomes" id="UP000036313"/>
    </source>
</evidence>
<dbReference type="PANTHER" id="PTHR43785">
    <property type="entry name" value="GAMMA-GLUTAMYLPUTRESCINE SYNTHETASE"/>
    <property type="match status" value="1"/>
</dbReference>
<organism evidence="6 7">
    <name type="scientific">Mycolicibacterium obuense</name>
    <dbReference type="NCBI Taxonomy" id="1807"/>
    <lineage>
        <taxon>Bacteria</taxon>
        <taxon>Bacillati</taxon>
        <taxon>Actinomycetota</taxon>
        <taxon>Actinomycetes</taxon>
        <taxon>Mycobacteriales</taxon>
        <taxon>Mycobacteriaceae</taxon>
        <taxon>Mycolicibacterium</taxon>
    </lineage>
</organism>
<dbReference type="Gene3D" id="3.10.20.70">
    <property type="entry name" value="Glutamine synthetase, N-terminal domain"/>
    <property type="match status" value="1"/>
</dbReference>
<dbReference type="PANTHER" id="PTHR43785:SF12">
    <property type="entry name" value="TYPE-1 GLUTAMINE SYNTHETASE 2"/>
    <property type="match status" value="1"/>
</dbReference>
<dbReference type="GO" id="GO:0004356">
    <property type="term" value="F:glutamine synthetase activity"/>
    <property type="evidence" value="ECO:0007669"/>
    <property type="project" value="UniProtKB-EC"/>
</dbReference>
<accession>A0A0J6WBH7</accession>
<evidence type="ECO:0000256" key="1">
    <source>
        <dbReference type="ARBA" id="ARBA00009897"/>
    </source>
</evidence>
<comment type="caution">
    <text evidence="6">The sequence shown here is derived from an EMBL/GenBank/DDBJ whole genome shotgun (WGS) entry which is preliminary data.</text>
</comment>
<dbReference type="InterPro" id="IPR014746">
    <property type="entry name" value="Gln_synth/guanido_kin_cat_dom"/>
</dbReference>
<dbReference type="Gene3D" id="3.30.590.10">
    <property type="entry name" value="Glutamine synthetase/guanido kinase, catalytic domain"/>
    <property type="match status" value="1"/>
</dbReference>
<proteinExistence type="inferred from homology"/>
<dbReference type="Pfam" id="PF00120">
    <property type="entry name" value="Gln-synt_C"/>
    <property type="match status" value="1"/>
</dbReference>
<evidence type="ECO:0000313" key="6">
    <source>
        <dbReference type="EMBL" id="KMO79924.1"/>
    </source>
</evidence>
<gene>
    <name evidence="6" type="primary">glnA_1</name>
    <name evidence="6" type="ORF">MOBUDSM44075_01057</name>
</gene>
<feature type="domain" description="GS catalytic" evidence="5">
    <location>
        <begin position="125"/>
        <end position="461"/>
    </location>
</feature>
<dbReference type="PATRIC" id="fig|1807.14.peg.1065"/>
<evidence type="ECO:0000259" key="5">
    <source>
        <dbReference type="PROSITE" id="PS51987"/>
    </source>
</evidence>
<dbReference type="EC" id="6.3.1.2" evidence="6"/>
<evidence type="ECO:0000256" key="2">
    <source>
        <dbReference type="ARBA" id="ARBA00022598"/>
    </source>
</evidence>